<evidence type="ECO:0000256" key="3">
    <source>
        <dbReference type="ARBA" id="ARBA00012601"/>
    </source>
</evidence>
<dbReference type="Pfam" id="PF01270">
    <property type="entry name" value="Glyco_hydro_8"/>
    <property type="match status" value="1"/>
</dbReference>
<dbReference type="InterPro" id="IPR002037">
    <property type="entry name" value="Glyco_hydro_8"/>
</dbReference>
<keyword evidence="7" id="KW-0624">Polysaccharide degradation</keyword>
<keyword evidence="5" id="KW-0136">Cellulose degradation</keyword>
<keyword evidence="7" id="KW-0119">Carbohydrate metabolism</keyword>
<gene>
    <name evidence="9" type="ORF">GGR25_001001</name>
</gene>
<evidence type="ECO:0000256" key="2">
    <source>
        <dbReference type="ARBA" id="ARBA00009209"/>
    </source>
</evidence>
<reference evidence="9 10" key="1">
    <citation type="submission" date="2020-08" db="EMBL/GenBank/DDBJ databases">
        <title>Genomic Encyclopedia of Type Strains, Phase IV (KMG-IV): sequencing the most valuable type-strain genomes for metagenomic binning, comparative biology and taxonomic classification.</title>
        <authorList>
            <person name="Goeker M."/>
        </authorList>
    </citation>
    <scope>NUCLEOTIDE SEQUENCE [LARGE SCALE GENOMIC DNA]</scope>
    <source>
        <strain evidence="9 10">DSM 25966</strain>
    </source>
</reference>
<evidence type="ECO:0000256" key="8">
    <source>
        <dbReference type="SAM" id="SignalP"/>
    </source>
</evidence>
<dbReference type="Gene3D" id="1.50.10.10">
    <property type="match status" value="1"/>
</dbReference>
<evidence type="ECO:0000313" key="10">
    <source>
        <dbReference type="Proteomes" id="UP000553963"/>
    </source>
</evidence>
<accession>A0A840AK73</accession>
<keyword evidence="6 9" id="KW-0326">Glycosidase</keyword>
<name>A0A840AK73_9HYPH</name>
<feature type="chain" id="PRO_5033063396" description="cellulase" evidence="8">
    <location>
        <begin position="23"/>
        <end position="355"/>
    </location>
</feature>
<evidence type="ECO:0000256" key="1">
    <source>
        <dbReference type="ARBA" id="ARBA00000966"/>
    </source>
</evidence>
<dbReference type="InterPro" id="IPR008928">
    <property type="entry name" value="6-hairpin_glycosidase_sf"/>
</dbReference>
<evidence type="ECO:0000313" key="9">
    <source>
        <dbReference type="EMBL" id="MBB3929982.1"/>
    </source>
</evidence>
<feature type="signal peptide" evidence="8">
    <location>
        <begin position="1"/>
        <end position="22"/>
    </location>
</feature>
<comment type="catalytic activity">
    <reaction evidence="1">
        <text>Endohydrolysis of (1-&gt;4)-beta-D-glucosidic linkages in cellulose, lichenin and cereal beta-D-glucans.</text>
        <dbReference type="EC" id="3.2.1.4"/>
    </reaction>
</comment>
<proteinExistence type="inferred from homology"/>
<evidence type="ECO:0000256" key="6">
    <source>
        <dbReference type="ARBA" id="ARBA00023295"/>
    </source>
</evidence>
<dbReference type="GO" id="GO:0008810">
    <property type="term" value="F:cellulase activity"/>
    <property type="evidence" value="ECO:0007669"/>
    <property type="project" value="UniProtKB-EC"/>
</dbReference>
<dbReference type="PRINTS" id="PR00735">
    <property type="entry name" value="GLHYDRLASE8"/>
</dbReference>
<dbReference type="EC" id="3.2.1.4" evidence="3"/>
<dbReference type="GO" id="GO:0030245">
    <property type="term" value="P:cellulose catabolic process"/>
    <property type="evidence" value="ECO:0007669"/>
    <property type="project" value="UniProtKB-KW"/>
</dbReference>
<dbReference type="SUPFAM" id="SSF48208">
    <property type="entry name" value="Six-hairpin glycosidases"/>
    <property type="match status" value="1"/>
</dbReference>
<dbReference type="EMBL" id="JACIDS010000001">
    <property type="protein sequence ID" value="MBB3929982.1"/>
    <property type="molecule type" value="Genomic_DNA"/>
</dbReference>
<dbReference type="AlphaFoldDB" id="A0A840AK73"/>
<evidence type="ECO:0000256" key="5">
    <source>
        <dbReference type="ARBA" id="ARBA00023001"/>
    </source>
</evidence>
<protein>
    <recommendedName>
        <fullName evidence="3">cellulase</fullName>
        <ecNumber evidence="3">3.2.1.4</ecNumber>
    </recommendedName>
</protein>
<evidence type="ECO:0000256" key="7">
    <source>
        <dbReference type="ARBA" id="ARBA00023326"/>
    </source>
</evidence>
<keyword evidence="10" id="KW-1185">Reference proteome</keyword>
<keyword evidence="8" id="KW-0732">Signal</keyword>
<dbReference type="InterPro" id="IPR012341">
    <property type="entry name" value="6hp_glycosidase-like_sf"/>
</dbReference>
<dbReference type="Proteomes" id="UP000553963">
    <property type="component" value="Unassembled WGS sequence"/>
</dbReference>
<comment type="similarity">
    <text evidence="2">Belongs to the glycosyl hydrolase 8 (cellulase D) family.</text>
</comment>
<dbReference type="RefSeq" id="WP_246409200.1">
    <property type="nucleotide sequence ID" value="NZ_JACIDS010000001.1"/>
</dbReference>
<organism evidence="9 10">
    <name type="scientific">Kaistia hirudinis</name>
    <dbReference type="NCBI Taxonomy" id="1293440"/>
    <lineage>
        <taxon>Bacteria</taxon>
        <taxon>Pseudomonadati</taxon>
        <taxon>Pseudomonadota</taxon>
        <taxon>Alphaproteobacteria</taxon>
        <taxon>Hyphomicrobiales</taxon>
        <taxon>Kaistiaceae</taxon>
        <taxon>Kaistia</taxon>
    </lineage>
</organism>
<sequence length="355" mass="38529">MKSRLELAALVFGATMTVSLCAAHGDELTIRGTIAPAAWQAFEARFVDQSGRVIDDANGGISHSEGQGYGLILALAADDRASFERIWSFTQTELMLRDDGLAAWRWTPAMPHVPDINNATDGDLLIAYGLAKAGDAWGVPGYTEAATKIATSIGSETLEAYKGQLWLLPGAHGFSAKDRADGPVVNLSYWLFEALPVMARLAPDIEWSAVWTSGLKLSETARFGHVGLPSDWLSVHDAAPVPAAQFTPDFGYNAVRIPLYLMRAGLSDPRWLAPYTQAWHGGAQTGIPLVNVKTDQVVARLTEPGYRMLAATLDCVTAKTPLPEDLKLFRPTHYYPSALYLLSVSFLAERHAECL</sequence>
<comment type="caution">
    <text evidence="9">The sequence shown here is derived from an EMBL/GenBank/DDBJ whole genome shotgun (WGS) entry which is preliminary data.</text>
</comment>
<evidence type="ECO:0000256" key="4">
    <source>
        <dbReference type="ARBA" id="ARBA00022801"/>
    </source>
</evidence>
<keyword evidence="4 9" id="KW-0378">Hydrolase</keyword>